<feature type="compositionally biased region" description="Basic and acidic residues" evidence="5">
    <location>
        <begin position="292"/>
        <end position="301"/>
    </location>
</feature>
<dbReference type="InterPro" id="IPR000276">
    <property type="entry name" value="GPCR_Rhodpsn"/>
</dbReference>
<dbReference type="Pfam" id="PF00001">
    <property type="entry name" value="7tm_1"/>
    <property type="match status" value="1"/>
</dbReference>
<keyword evidence="2 6" id="KW-0812">Transmembrane</keyword>
<dbReference type="PANTHER" id="PTHR23112">
    <property type="entry name" value="G PROTEIN-COUPLED RECEPTOR 157-RELATED"/>
    <property type="match status" value="1"/>
</dbReference>
<evidence type="ECO:0000256" key="5">
    <source>
        <dbReference type="SAM" id="MobiDB-lite"/>
    </source>
</evidence>
<dbReference type="GO" id="GO:0005886">
    <property type="term" value="C:plasma membrane"/>
    <property type="evidence" value="ECO:0007669"/>
    <property type="project" value="TreeGrafter"/>
</dbReference>
<dbReference type="PANTHER" id="PTHR23112:SF0">
    <property type="entry name" value="TRANSMEMBRANE PROTEIN 116"/>
    <property type="match status" value="1"/>
</dbReference>
<accession>A0A397W4Z9</accession>
<feature type="transmembrane region" description="Helical" evidence="6">
    <location>
        <begin position="97"/>
        <end position="122"/>
    </location>
</feature>
<comment type="subcellular location">
    <subcellularLocation>
        <location evidence="1">Membrane</location>
        <topology evidence="1">Multi-pass membrane protein</topology>
    </subcellularLocation>
</comment>
<dbReference type="CDD" id="cd00637">
    <property type="entry name" value="7tm_classA_rhodopsin-like"/>
    <property type="match status" value="1"/>
</dbReference>
<dbReference type="SUPFAM" id="SSF81321">
    <property type="entry name" value="Family A G protein-coupled receptor-like"/>
    <property type="match status" value="1"/>
</dbReference>
<feature type="transmembrane region" description="Helical" evidence="6">
    <location>
        <begin position="175"/>
        <end position="198"/>
    </location>
</feature>
<feature type="transmembrane region" description="Helical" evidence="6">
    <location>
        <begin position="63"/>
        <end position="85"/>
    </location>
</feature>
<keyword evidence="8" id="KW-1185">Reference proteome</keyword>
<dbReference type="OrthoDB" id="5586600at2759"/>
<dbReference type="GO" id="GO:0004930">
    <property type="term" value="F:G protein-coupled receptor activity"/>
    <property type="evidence" value="ECO:0007669"/>
    <property type="project" value="InterPro"/>
</dbReference>
<gene>
    <name evidence="7" type="ORF">C2G38_2136696</name>
</gene>
<keyword evidence="3 6" id="KW-1133">Transmembrane helix</keyword>
<feature type="transmembrane region" description="Helical" evidence="6">
    <location>
        <begin position="21"/>
        <end position="42"/>
    </location>
</feature>
<dbReference type="Proteomes" id="UP000266673">
    <property type="component" value="Unassembled WGS sequence"/>
</dbReference>
<name>A0A397W4Z9_9GLOM</name>
<dbReference type="Gene3D" id="1.20.1070.10">
    <property type="entry name" value="Rhodopsin 7-helix transmembrane proteins"/>
    <property type="match status" value="1"/>
</dbReference>
<evidence type="ECO:0000256" key="6">
    <source>
        <dbReference type="SAM" id="Phobius"/>
    </source>
</evidence>
<feature type="transmembrane region" description="Helical" evidence="6">
    <location>
        <begin position="229"/>
        <end position="251"/>
    </location>
</feature>
<evidence type="ECO:0008006" key="9">
    <source>
        <dbReference type="Google" id="ProtNLM"/>
    </source>
</evidence>
<comment type="caution">
    <text evidence="7">The sequence shown here is derived from an EMBL/GenBank/DDBJ whole genome shotgun (WGS) entry which is preliminary data.</text>
</comment>
<dbReference type="GO" id="GO:0007189">
    <property type="term" value="P:adenylate cyclase-activating G protein-coupled receptor signaling pathway"/>
    <property type="evidence" value="ECO:0007669"/>
    <property type="project" value="TreeGrafter"/>
</dbReference>
<dbReference type="EMBL" id="QKWP01000029">
    <property type="protein sequence ID" value="RIB29810.1"/>
    <property type="molecule type" value="Genomic_DNA"/>
</dbReference>
<reference evidence="7 8" key="1">
    <citation type="submission" date="2018-06" db="EMBL/GenBank/DDBJ databases">
        <title>Comparative genomics reveals the genomic features of Rhizophagus irregularis, R. cerebriforme, R. diaphanum and Gigaspora rosea, and their symbiotic lifestyle signature.</title>
        <authorList>
            <person name="Morin E."/>
            <person name="San Clemente H."/>
            <person name="Chen E.C.H."/>
            <person name="De La Providencia I."/>
            <person name="Hainaut M."/>
            <person name="Kuo A."/>
            <person name="Kohler A."/>
            <person name="Murat C."/>
            <person name="Tang N."/>
            <person name="Roy S."/>
            <person name="Loubradou J."/>
            <person name="Henrissat B."/>
            <person name="Grigoriev I.V."/>
            <person name="Corradi N."/>
            <person name="Roux C."/>
            <person name="Martin F.M."/>
        </authorList>
    </citation>
    <scope>NUCLEOTIDE SEQUENCE [LARGE SCALE GENOMIC DNA]</scope>
    <source>
        <strain evidence="7 8">DAOM 194757</strain>
    </source>
</reference>
<organism evidence="7 8">
    <name type="scientific">Gigaspora rosea</name>
    <dbReference type="NCBI Taxonomy" id="44941"/>
    <lineage>
        <taxon>Eukaryota</taxon>
        <taxon>Fungi</taxon>
        <taxon>Fungi incertae sedis</taxon>
        <taxon>Mucoromycota</taxon>
        <taxon>Glomeromycotina</taxon>
        <taxon>Glomeromycetes</taxon>
        <taxon>Diversisporales</taxon>
        <taxon>Gigasporaceae</taxon>
        <taxon>Gigaspora</taxon>
    </lineage>
</organism>
<evidence type="ECO:0000313" key="7">
    <source>
        <dbReference type="EMBL" id="RIB29810.1"/>
    </source>
</evidence>
<evidence type="ECO:0000256" key="3">
    <source>
        <dbReference type="ARBA" id="ARBA00022989"/>
    </source>
</evidence>
<evidence type="ECO:0000256" key="4">
    <source>
        <dbReference type="ARBA" id="ARBA00023136"/>
    </source>
</evidence>
<evidence type="ECO:0000256" key="2">
    <source>
        <dbReference type="ARBA" id="ARBA00022692"/>
    </source>
</evidence>
<feature type="region of interest" description="Disordered" evidence="5">
    <location>
        <begin position="292"/>
        <end position="325"/>
    </location>
</feature>
<keyword evidence="4 6" id="KW-0472">Membrane</keyword>
<dbReference type="AlphaFoldDB" id="A0A397W4Z9"/>
<sequence length="355" mass="40294">MSNMSYIYTGKNLRELPGYDLILTSGFVAGVPNFICLIYILARTLTRWWVTKESLPMAHRVPFYISVTELAILCINYINTVYSGIHGETFQGVECKIAGGVTFFCVANNMALVGLISLMTYLRICKKYFFNMGIYDYKFFLIILSVSLTLTLIGVKDYGPNKFWCFSAPSDPITPLITTAMIFLIMIVTLFCYIMTLLEVNIQQKKIRNLGTDSVSFSRRLELIIAKKVIGYILIFIIEWTPTMIYFIAQMAQYDNIWIYTVAVVAINFGGVGNAIVYIIYENWTNKYDSSLKSDDSRKNSEGSNKTLVVNSNSGTFKNNQDSDSYPKIKVHNSVTIEKEINPFNSSNLDISIQE</sequence>
<feature type="transmembrane region" description="Helical" evidence="6">
    <location>
        <begin position="134"/>
        <end position="155"/>
    </location>
</feature>
<feature type="compositionally biased region" description="Polar residues" evidence="5">
    <location>
        <begin position="302"/>
        <end position="324"/>
    </location>
</feature>
<protein>
    <recommendedName>
        <fullName evidence="9">G-protein coupled receptors family 1 profile domain-containing protein</fullName>
    </recommendedName>
</protein>
<evidence type="ECO:0000313" key="8">
    <source>
        <dbReference type="Proteomes" id="UP000266673"/>
    </source>
</evidence>
<proteinExistence type="predicted"/>
<evidence type="ECO:0000256" key="1">
    <source>
        <dbReference type="ARBA" id="ARBA00004141"/>
    </source>
</evidence>
<feature type="transmembrane region" description="Helical" evidence="6">
    <location>
        <begin position="257"/>
        <end position="281"/>
    </location>
</feature>